<keyword evidence="3" id="KW-0067">ATP-binding</keyword>
<keyword evidence="6" id="KW-1185">Reference proteome</keyword>
<evidence type="ECO:0000256" key="3">
    <source>
        <dbReference type="ARBA" id="ARBA00022840"/>
    </source>
</evidence>
<protein>
    <submittedName>
        <fullName evidence="5">Biotin-dependent carboxylase-like uncharacterized protein</fullName>
    </submittedName>
</protein>
<dbReference type="Pfam" id="PF02626">
    <property type="entry name" value="CT_A_B"/>
    <property type="match status" value="1"/>
</dbReference>
<sequence length="346" mass="34787">MADHLAITDGGPFSTLQDSGRFGYQRFGISASGAMDAVALAAVNALLGNPAGTAAIEMTMAGLAFTVEAGRCRIAVAGAPMPLTVNGEPAATGRAHDLAHGDRVKLGAARQGLRAYLGVAGGFALAPVLGSLSTHTRSGIGGLEGRALRAGDRLALRGGVPEGPPLQLDAAGIPDPAGPIRVLLGPQDDAFTAAGIATFLSAAYTVSTKADRMGCQLDGAAIEHRAGFNIVSDGIMNGSIQVPGHGRPIVLLADRQTTGGYPKIATVIGPDLFRLAQRRPGETVRFTSVSAAEAEGIAASHRDAVEAMVAAVRPVAAAGALSPEALLGLNLISGVVSATDPGERVG</sequence>
<name>A0ABU0JJX3_9HYPH</name>
<dbReference type="InterPro" id="IPR003778">
    <property type="entry name" value="CT_A_B"/>
</dbReference>
<comment type="caution">
    <text evidence="5">The sequence shown here is derived from an EMBL/GenBank/DDBJ whole genome shotgun (WGS) entry which is preliminary data.</text>
</comment>
<evidence type="ECO:0000259" key="4">
    <source>
        <dbReference type="SMART" id="SM00797"/>
    </source>
</evidence>
<accession>A0ABU0JJX3</accession>
<evidence type="ECO:0000313" key="6">
    <source>
        <dbReference type="Proteomes" id="UP001242480"/>
    </source>
</evidence>
<dbReference type="Gene3D" id="2.40.100.10">
    <property type="entry name" value="Cyclophilin-like"/>
    <property type="match status" value="1"/>
</dbReference>
<dbReference type="EMBL" id="JAUSVX010000024">
    <property type="protein sequence ID" value="MDQ0474580.1"/>
    <property type="molecule type" value="Genomic_DNA"/>
</dbReference>
<proteinExistence type="predicted"/>
<gene>
    <name evidence="5" type="ORF">QO011_007621</name>
</gene>
<feature type="domain" description="Carboxyltransferase" evidence="4">
    <location>
        <begin position="26"/>
        <end position="304"/>
    </location>
</feature>
<evidence type="ECO:0000256" key="2">
    <source>
        <dbReference type="ARBA" id="ARBA00022801"/>
    </source>
</evidence>
<dbReference type="PANTHER" id="PTHR43309:SF5">
    <property type="entry name" value="5-OXOPROLINASE SUBUNIT C"/>
    <property type="match status" value="1"/>
</dbReference>
<keyword evidence="1" id="KW-0547">Nucleotide-binding</keyword>
<organism evidence="5 6">
    <name type="scientific">Labrys wisconsinensis</name>
    <dbReference type="NCBI Taxonomy" id="425677"/>
    <lineage>
        <taxon>Bacteria</taxon>
        <taxon>Pseudomonadati</taxon>
        <taxon>Pseudomonadota</taxon>
        <taxon>Alphaproteobacteria</taxon>
        <taxon>Hyphomicrobiales</taxon>
        <taxon>Xanthobacteraceae</taxon>
        <taxon>Labrys</taxon>
    </lineage>
</organism>
<dbReference type="InterPro" id="IPR052708">
    <property type="entry name" value="PxpC"/>
</dbReference>
<dbReference type="SMART" id="SM00797">
    <property type="entry name" value="AHS2"/>
    <property type="match status" value="1"/>
</dbReference>
<dbReference type="SUPFAM" id="SSF50891">
    <property type="entry name" value="Cyclophilin-like"/>
    <property type="match status" value="1"/>
</dbReference>
<dbReference type="PANTHER" id="PTHR43309">
    <property type="entry name" value="5-OXOPROLINASE SUBUNIT C"/>
    <property type="match status" value="1"/>
</dbReference>
<dbReference type="Proteomes" id="UP001242480">
    <property type="component" value="Unassembled WGS sequence"/>
</dbReference>
<reference evidence="5 6" key="1">
    <citation type="submission" date="2023-07" db="EMBL/GenBank/DDBJ databases">
        <title>Genomic Encyclopedia of Type Strains, Phase IV (KMG-IV): sequencing the most valuable type-strain genomes for metagenomic binning, comparative biology and taxonomic classification.</title>
        <authorList>
            <person name="Goeker M."/>
        </authorList>
    </citation>
    <scope>NUCLEOTIDE SEQUENCE [LARGE SCALE GENOMIC DNA]</scope>
    <source>
        <strain evidence="5 6">DSM 19619</strain>
    </source>
</reference>
<evidence type="ECO:0000313" key="5">
    <source>
        <dbReference type="EMBL" id="MDQ0474580.1"/>
    </source>
</evidence>
<dbReference type="RefSeq" id="WP_307284435.1">
    <property type="nucleotide sequence ID" value="NZ_JAUSVX010000024.1"/>
</dbReference>
<dbReference type="NCBIfam" id="TIGR00724">
    <property type="entry name" value="urea_amlyse_rel"/>
    <property type="match status" value="1"/>
</dbReference>
<evidence type="ECO:0000256" key="1">
    <source>
        <dbReference type="ARBA" id="ARBA00022741"/>
    </source>
</evidence>
<dbReference type="InterPro" id="IPR029000">
    <property type="entry name" value="Cyclophilin-like_dom_sf"/>
</dbReference>
<keyword evidence="2" id="KW-0378">Hydrolase</keyword>